<accession>A0A183G1M2</accession>
<dbReference type="Proteomes" id="UP000050761">
    <property type="component" value="Unassembled WGS sequence"/>
</dbReference>
<evidence type="ECO:0000313" key="3">
    <source>
        <dbReference type="WBParaSite" id="HPBE_0001511001-mRNA-1"/>
    </source>
</evidence>
<evidence type="ECO:0000313" key="1">
    <source>
        <dbReference type="EMBL" id="VDP01796.1"/>
    </source>
</evidence>
<keyword evidence="2" id="KW-1185">Reference proteome</keyword>
<dbReference type="OrthoDB" id="5867472at2759"/>
<organism evidence="2 3">
    <name type="scientific">Heligmosomoides polygyrus</name>
    <name type="common">Parasitic roundworm</name>
    <dbReference type="NCBI Taxonomy" id="6339"/>
    <lineage>
        <taxon>Eukaryota</taxon>
        <taxon>Metazoa</taxon>
        <taxon>Ecdysozoa</taxon>
        <taxon>Nematoda</taxon>
        <taxon>Chromadorea</taxon>
        <taxon>Rhabditida</taxon>
        <taxon>Rhabditina</taxon>
        <taxon>Rhabditomorpha</taxon>
        <taxon>Strongyloidea</taxon>
        <taxon>Heligmosomidae</taxon>
        <taxon>Heligmosomoides</taxon>
    </lineage>
</organism>
<proteinExistence type="predicted"/>
<accession>A0A3P8E3F3</accession>
<gene>
    <name evidence="1" type="ORF">HPBE_LOCUS15111</name>
</gene>
<dbReference type="AlphaFoldDB" id="A0A183G1M2"/>
<protein>
    <submittedName>
        <fullName evidence="1 3">Uncharacterized protein</fullName>
    </submittedName>
</protein>
<sequence length="123" mass="13257">MYRGCRPVRELGKKSIGGLYVPIDTATNVASSLDHRSPMVVAASPGNDGLHSSLSRVRVLQWILLARGARRASYRSIKSFTKKSDQRVGGLPGVLLTSCGIQLVTLSFPSSRCLRSSLCGRPT</sequence>
<dbReference type="WBParaSite" id="HPBE_0001511001-mRNA-1">
    <property type="protein sequence ID" value="HPBE_0001511001-mRNA-1"/>
    <property type="gene ID" value="HPBE_0001511001"/>
</dbReference>
<dbReference type="EMBL" id="UZAH01028695">
    <property type="protein sequence ID" value="VDP01796.1"/>
    <property type="molecule type" value="Genomic_DNA"/>
</dbReference>
<reference evidence="1 2" key="1">
    <citation type="submission" date="2018-11" db="EMBL/GenBank/DDBJ databases">
        <authorList>
            <consortium name="Pathogen Informatics"/>
        </authorList>
    </citation>
    <scope>NUCLEOTIDE SEQUENCE [LARGE SCALE GENOMIC DNA]</scope>
</reference>
<reference evidence="3" key="2">
    <citation type="submission" date="2019-09" db="UniProtKB">
        <authorList>
            <consortium name="WormBaseParasite"/>
        </authorList>
    </citation>
    <scope>IDENTIFICATION</scope>
</reference>
<name>A0A183G1M2_HELPZ</name>
<evidence type="ECO:0000313" key="2">
    <source>
        <dbReference type="Proteomes" id="UP000050761"/>
    </source>
</evidence>